<organism evidence="2">
    <name type="scientific">Mycobacterium xenopi 4042</name>
    <dbReference type="NCBI Taxonomy" id="1299334"/>
    <lineage>
        <taxon>Bacteria</taxon>
        <taxon>Bacillati</taxon>
        <taxon>Actinomycetota</taxon>
        <taxon>Actinomycetes</taxon>
        <taxon>Mycobacteriales</taxon>
        <taxon>Mycobacteriaceae</taxon>
        <taxon>Mycobacterium</taxon>
    </lineage>
</organism>
<dbReference type="EMBL" id="JAOB01000093">
    <property type="protein sequence ID" value="EUA06917.1"/>
    <property type="molecule type" value="Genomic_DNA"/>
</dbReference>
<dbReference type="AlphaFoldDB" id="X7YIA7"/>
<reference evidence="2" key="1">
    <citation type="submission" date="2014-01" db="EMBL/GenBank/DDBJ databases">
        <authorList>
            <person name="Brown-Elliot B."/>
            <person name="Wallace R."/>
            <person name="Lenaerts A."/>
            <person name="Ordway D."/>
            <person name="DeGroote M.A."/>
            <person name="Parker T."/>
            <person name="Sizemore C."/>
            <person name="Tallon L.J."/>
            <person name="Sadzewicz L.K."/>
            <person name="Sengamalay N."/>
            <person name="Fraser C.M."/>
            <person name="Hine E."/>
            <person name="Shefchek K.A."/>
            <person name="Das S.P."/>
            <person name="Tettelin H."/>
        </authorList>
    </citation>
    <scope>NUCLEOTIDE SEQUENCE [LARGE SCALE GENOMIC DNA]</scope>
    <source>
        <strain evidence="2">4042</strain>
    </source>
</reference>
<gene>
    <name evidence="2" type="ORF">I553_0087</name>
</gene>
<dbReference type="PATRIC" id="fig|1299334.3.peg.9689"/>
<feature type="region of interest" description="Disordered" evidence="1">
    <location>
        <begin position="66"/>
        <end position="85"/>
    </location>
</feature>
<sequence>MAGSSDRNFYDRSLPQRARPTGAIFLITASATTPPGRQGRVRPHRRGAPDRVHLSDAIDQDRLNSTWAATGSRSSSRCAAAGDPGKTEGIAVDLTWQGCSTWSRNTNVLRSGNGSRSTRNGCPVGQLEWPDRDRR</sequence>
<protein>
    <submittedName>
        <fullName evidence="2">Uncharacterized protein</fullName>
    </submittedName>
</protein>
<evidence type="ECO:0000313" key="2">
    <source>
        <dbReference type="EMBL" id="EUA06917.1"/>
    </source>
</evidence>
<comment type="caution">
    <text evidence="2">The sequence shown here is derived from an EMBL/GenBank/DDBJ whole genome shotgun (WGS) entry which is preliminary data.</text>
</comment>
<accession>X7YIA7</accession>
<proteinExistence type="predicted"/>
<name>X7YIA7_MYCXE</name>
<feature type="region of interest" description="Disordered" evidence="1">
    <location>
        <begin position="105"/>
        <end position="135"/>
    </location>
</feature>
<feature type="compositionally biased region" description="Low complexity" evidence="1">
    <location>
        <begin position="68"/>
        <end position="82"/>
    </location>
</feature>
<evidence type="ECO:0000256" key="1">
    <source>
        <dbReference type="SAM" id="MobiDB-lite"/>
    </source>
</evidence>
<feature type="compositionally biased region" description="Polar residues" evidence="1">
    <location>
        <begin position="105"/>
        <end position="120"/>
    </location>
</feature>